<keyword evidence="2" id="KW-1185">Reference proteome</keyword>
<sequence>MARILWGALVRPSAQPCAPTKVATSGHRASSTLPSRPFWCSLAARIVKPKSEEGKSEFTLKATAKELKGLRAKNTRDEEAMELSDLRKDPRYPEAFIGGVFGILGVKHDEMPEEMKGWKYRIVFRGQDVRSKTGTGLVGLLEEVSNSPARFTASQCAPAAAAVTGKEATLRDVEQAFLQGLIDTPGWVPTWTELPREWWPDEWFVHGDRTRPRFHRPARKFRRTLYGHPEAGAIWEKVLK</sequence>
<organism evidence="1 2">
    <name type="scientific">Prorocentrum cordatum</name>
    <dbReference type="NCBI Taxonomy" id="2364126"/>
    <lineage>
        <taxon>Eukaryota</taxon>
        <taxon>Sar</taxon>
        <taxon>Alveolata</taxon>
        <taxon>Dinophyceae</taxon>
        <taxon>Prorocentrales</taxon>
        <taxon>Prorocentraceae</taxon>
        <taxon>Prorocentrum</taxon>
    </lineage>
</organism>
<evidence type="ECO:0000313" key="2">
    <source>
        <dbReference type="Proteomes" id="UP001189429"/>
    </source>
</evidence>
<accession>A0ABN9QZD9</accession>
<evidence type="ECO:0000313" key="1">
    <source>
        <dbReference type="EMBL" id="CAK0811802.1"/>
    </source>
</evidence>
<gene>
    <name evidence="1" type="ORF">PCOR1329_LOCUS16285</name>
</gene>
<dbReference type="Proteomes" id="UP001189429">
    <property type="component" value="Unassembled WGS sequence"/>
</dbReference>
<evidence type="ECO:0008006" key="3">
    <source>
        <dbReference type="Google" id="ProtNLM"/>
    </source>
</evidence>
<dbReference type="EMBL" id="CAUYUJ010004982">
    <property type="protein sequence ID" value="CAK0811802.1"/>
    <property type="molecule type" value="Genomic_DNA"/>
</dbReference>
<reference evidence="1" key="1">
    <citation type="submission" date="2023-10" db="EMBL/GenBank/DDBJ databases">
        <authorList>
            <person name="Chen Y."/>
            <person name="Shah S."/>
            <person name="Dougan E. K."/>
            <person name="Thang M."/>
            <person name="Chan C."/>
        </authorList>
    </citation>
    <scope>NUCLEOTIDE SEQUENCE [LARGE SCALE GENOMIC DNA]</scope>
</reference>
<name>A0ABN9QZD9_9DINO</name>
<proteinExistence type="predicted"/>
<comment type="caution">
    <text evidence="1">The sequence shown here is derived from an EMBL/GenBank/DDBJ whole genome shotgun (WGS) entry which is preliminary data.</text>
</comment>
<protein>
    <recommendedName>
        <fullName evidence="3">Pyridoxal 5'-phosphate synthase</fullName>
    </recommendedName>
</protein>